<dbReference type="InterPro" id="IPR007849">
    <property type="entry name" value="ATP10"/>
</dbReference>
<accession>A0A843VPC4</accession>
<keyword evidence="2" id="KW-1185">Reference proteome</keyword>
<dbReference type="GO" id="GO:0033615">
    <property type="term" value="P:mitochondrial proton-transporting ATP synthase complex assembly"/>
    <property type="evidence" value="ECO:0007669"/>
    <property type="project" value="TreeGrafter"/>
</dbReference>
<protein>
    <submittedName>
        <fullName evidence="1">Uncharacterized protein</fullName>
    </submittedName>
</protein>
<evidence type="ECO:0000313" key="2">
    <source>
        <dbReference type="Proteomes" id="UP000652761"/>
    </source>
</evidence>
<comment type="caution">
    <text evidence="1">The sequence shown here is derived from an EMBL/GenBank/DDBJ whole genome shotgun (WGS) entry which is preliminary data.</text>
</comment>
<gene>
    <name evidence="1" type="ORF">Taro_026682</name>
</gene>
<sequence>MLRSLVFRRDCGGAVASASTAVARGLLGPRLHSAPLLSSLSPPSQGRDSAVLPHLRPQSLVPSRHFLDIYQVINKAAIEKERERLSDELNRGYFADIKEFNKHGGKGDCRDVVPIASMSGSAWDCDRGYVAFLKTTYPLSPSGLMDGDMGYVAFLKATWPMSPSHRVSPDAV</sequence>
<evidence type="ECO:0000313" key="1">
    <source>
        <dbReference type="EMBL" id="MQL94033.1"/>
    </source>
</evidence>
<dbReference type="GO" id="GO:0005743">
    <property type="term" value="C:mitochondrial inner membrane"/>
    <property type="evidence" value="ECO:0007669"/>
    <property type="project" value="TreeGrafter"/>
</dbReference>
<dbReference type="EMBL" id="NMUH01001624">
    <property type="protein sequence ID" value="MQL94033.1"/>
    <property type="molecule type" value="Genomic_DNA"/>
</dbReference>
<dbReference type="PANTHER" id="PTHR28106:SF1">
    <property type="entry name" value="MITOCHONDRIAL ATPASE COMPLEX SUBUNIT ATP10"/>
    <property type="match status" value="1"/>
</dbReference>
<dbReference type="OrthoDB" id="17089at2759"/>
<dbReference type="Proteomes" id="UP000652761">
    <property type="component" value="Unassembled WGS sequence"/>
</dbReference>
<dbReference type="AlphaFoldDB" id="A0A843VPC4"/>
<name>A0A843VPC4_COLES</name>
<proteinExistence type="predicted"/>
<organism evidence="1 2">
    <name type="scientific">Colocasia esculenta</name>
    <name type="common">Wild taro</name>
    <name type="synonym">Arum esculentum</name>
    <dbReference type="NCBI Taxonomy" id="4460"/>
    <lineage>
        <taxon>Eukaryota</taxon>
        <taxon>Viridiplantae</taxon>
        <taxon>Streptophyta</taxon>
        <taxon>Embryophyta</taxon>
        <taxon>Tracheophyta</taxon>
        <taxon>Spermatophyta</taxon>
        <taxon>Magnoliopsida</taxon>
        <taxon>Liliopsida</taxon>
        <taxon>Araceae</taxon>
        <taxon>Aroideae</taxon>
        <taxon>Colocasieae</taxon>
        <taxon>Colocasia</taxon>
    </lineage>
</organism>
<reference evidence="1" key="1">
    <citation type="submission" date="2017-07" db="EMBL/GenBank/DDBJ databases">
        <title>Taro Niue Genome Assembly and Annotation.</title>
        <authorList>
            <person name="Atibalentja N."/>
            <person name="Keating K."/>
            <person name="Fields C.J."/>
        </authorList>
    </citation>
    <scope>NUCLEOTIDE SEQUENCE</scope>
    <source>
        <strain evidence="1">Niue_2</strain>
        <tissue evidence="1">Leaf</tissue>
    </source>
</reference>
<dbReference type="PANTHER" id="PTHR28106">
    <property type="entry name" value="MITOCHONDRIAL ATPASE COMPLEX SUBUNIT ATP10"/>
    <property type="match status" value="1"/>
</dbReference>